<feature type="domain" description="C2H2-type" evidence="3">
    <location>
        <begin position="399"/>
        <end position="427"/>
    </location>
</feature>
<dbReference type="SUPFAM" id="SSF57667">
    <property type="entry name" value="beta-beta-alpha zinc fingers"/>
    <property type="match status" value="1"/>
</dbReference>
<organism evidence="4 5">
    <name type="scientific">Phyllosticta citribraziliensis</name>
    <dbReference type="NCBI Taxonomy" id="989973"/>
    <lineage>
        <taxon>Eukaryota</taxon>
        <taxon>Fungi</taxon>
        <taxon>Dikarya</taxon>
        <taxon>Ascomycota</taxon>
        <taxon>Pezizomycotina</taxon>
        <taxon>Dothideomycetes</taxon>
        <taxon>Dothideomycetes incertae sedis</taxon>
        <taxon>Botryosphaeriales</taxon>
        <taxon>Phyllostictaceae</taxon>
        <taxon>Phyllosticta</taxon>
    </lineage>
</organism>
<feature type="compositionally biased region" description="Basic and acidic residues" evidence="2">
    <location>
        <begin position="111"/>
        <end position="128"/>
    </location>
</feature>
<gene>
    <name evidence="4" type="ORF">J3D65DRAFT_658139</name>
</gene>
<keyword evidence="1" id="KW-0863">Zinc-finger</keyword>
<sequence length="443" mass="49051">MAPKRTRDEETESSNKRSRAPHDGFSEQQLNRLHNTWVQMADQYAPVAPVHLNPATAPAFTIPARPNQGPVEQEHDDGIIYSNGIAYRAAGAANRPNQVSTRRYRSADQAPRARREPQVDLSGLRRDYPPGPMQTPDPPDFALRHAVQQGLRLHSNPVNSYPGFGEEHDAPPMAHHPDQMAHHNNGSHPTWAANIPVRTGRVGLGGGTTHPPVANPPLESTYPDHGSVFGAPLPYRGRQNTNPGQGAARAPDTFFPQLYTNSEQWGAAAPAAYGAQQQYTYPGLRGEQARQFADGFRPAQQPEVEEDLFDFGLGGMQLPHDEERDNGRNQNPYRSPYPPIGRQGAQGARNNAIAQPVAAPGPDDPEYYPYKCDHCDLRFHLPRSKIRHQNSEHTRRVTHPCPHCGKLFYRTDTLADHVNSQHLGLGRRLSKGTGIARGGRRKK</sequence>
<dbReference type="EMBL" id="JBBPEH010000005">
    <property type="protein sequence ID" value="KAK7538692.1"/>
    <property type="molecule type" value="Genomic_DNA"/>
</dbReference>
<keyword evidence="5" id="KW-1185">Reference proteome</keyword>
<dbReference type="PROSITE" id="PS00028">
    <property type="entry name" value="ZINC_FINGER_C2H2_1"/>
    <property type="match status" value="2"/>
</dbReference>
<dbReference type="Gene3D" id="3.30.160.60">
    <property type="entry name" value="Classic Zinc Finger"/>
    <property type="match status" value="1"/>
</dbReference>
<feature type="region of interest" description="Disordered" evidence="2">
    <location>
        <begin position="93"/>
        <end position="135"/>
    </location>
</feature>
<dbReference type="SMART" id="SM00355">
    <property type="entry name" value="ZnF_C2H2"/>
    <property type="match status" value="2"/>
</dbReference>
<protein>
    <recommendedName>
        <fullName evidence="3">C2H2-type domain-containing protein</fullName>
    </recommendedName>
</protein>
<evidence type="ECO:0000313" key="5">
    <source>
        <dbReference type="Proteomes" id="UP001360953"/>
    </source>
</evidence>
<evidence type="ECO:0000256" key="2">
    <source>
        <dbReference type="SAM" id="MobiDB-lite"/>
    </source>
</evidence>
<keyword evidence="1" id="KW-0479">Metal-binding</keyword>
<dbReference type="Proteomes" id="UP001360953">
    <property type="component" value="Unassembled WGS sequence"/>
</dbReference>
<dbReference type="InterPro" id="IPR013087">
    <property type="entry name" value="Znf_C2H2_type"/>
</dbReference>
<proteinExistence type="predicted"/>
<dbReference type="InterPro" id="IPR036236">
    <property type="entry name" value="Znf_C2H2_sf"/>
</dbReference>
<dbReference type="GeneID" id="92035443"/>
<keyword evidence="1" id="KW-0862">Zinc</keyword>
<evidence type="ECO:0000313" key="4">
    <source>
        <dbReference type="EMBL" id="KAK7538692.1"/>
    </source>
</evidence>
<comment type="caution">
    <text evidence="4">The sequence shown here is derived from an EMBL/GenBank/DDBJ whole genome shotgun (WGS) entry which is preliminary data.</text>
</comment>
<dbReference type="RefSeq" id="XP_066656379.1">
    <property type="nucleotide sequence ID" value="XM_066802537.1"/>
</dbReference>
<feature type="region of interest" description="Disordered" evidence="2">
    <location>
        <begin position="1"/>
        <end position="31"/>
    </location>
</feature>
<dbReference type="PROSITE" id="PS50157">
    <property type="entry name" value="ZINC_FINGER_C2H2_2"/>
    <property type="match status" value="1"/>
</dbReference>
<reference evidence="4 5" key="1">
    <citation type="submission" date="2024-04" db="EMBL/GenBank/DDBJ databases">
        <title>Phyllosticta paracitricarpa is synonymous to the EU quarantine fungus P. citricarpa based on phylogenomic analyses.</title>
        <authorList>
            <consortium name="Lawrence Berkeley National Laboratory"/>
            <person name="Van ingen-buijs V.A."/>
            <person name="Van westerhoven A.C."/>
            <person name="Haridas S."/>
            <person name="Skiadas P."/>
            <person name="Martin F."/>
            <person name="Groenewald J.Z."/>
            <person name="Crous P.W."/>
            <person name="Seidl M.F."/>
        </authorList>
    </citation>
    <scope>NUCLEOTIDE SEQUENCE [LARGE SCALE GENOMIC DNA]</scope>
    <source>
        <strain evidence="4 5">CPC 17464</strain>
    </source>
</reference>
<accession>A0ABR1LU58</accession>
<evidence type="ECO:0000256" key="1">
    <source>
        <dbReference type="PROSITE-ProRule" id="PRU00042"/>
    </source>
</evidence>
<evidence type="ECO:0000259" key="3">
    <source>
        <dbReference type="PROSITE" id="PS50157"/>
    </source>
</evidence>
<name>A0ABR1LU58_9PEZI</name>